<feature type="domain" description="tRNA/rRNA methyltransferase SpoU type" evidence="3">
    <location>
        <begin position="1237"/>
        <end position="1378"/>
    </location>
</feature>
<keyword evidence="5" id="KW-1185">Reference proteome</keyword>
<evidence type="ECO:0000256" key="2">
    <source>
        <dbReference type="ARBA" id="ARBA00022679"/>
    </source>
</evidence>
<keyword evidence="1 6" id="KW-0489">Methyltransferase</keyword>
<dbReference type="InterPro" id="IPR044748">
    <property type="entry name" value="Trm3/TARBP1_C"/>
</dbReference>
<evidence type="ECO:0000313" key="6">
    <source>
        <dbReference type="RefSeq" id="XP_072612048.1"/>
    </source>
</evidence>
<name>A0ABM5AB78_VULVU</name>
<keyword evidence="2" id="KW-0808">Transferase</keyword>
<gene>
    <name evidence="6" type="primary">TARBP1</name>
</gene>
<dbReference type="InterPro" id="IPR001537">
    <property type="entry name" value="SpoU_MeTrfase"/>
</dbReference>
<dbReference type="PROSITE" id="PS51624">
    <property type="entry name" value="SAM_MT_TRMH_2"/>
    <property type="match status" value="1"/>
</dbReference>
<protein>
    <submittedName>
        <fullName evidence="6">Probable methyltransferase TARBP1 isoform X3</fullName>
    </submittedName>
</protein>
<dbReference type="RefSeq" id="XP_072612048.1">
    <property type="nucleotide sequence ID" value="XM_072755947.1"/>
</dbReference>
<dbReference type="PANTHER" id="PTHR12029">
    <property type="entry name" value="RNA METHYLTRANSFERASE"/>
    <property type="match status" value="1"/>
</dbReference>
<dbReference type="InterPro" id="IPR025806">
    <property type="entry name" value="TARBP1"/>
</dbReference>
<evidence type="ECO:0000259" key="3">
    <source>
        <dbReference type="Pfam" id="PF00588"/>
    </source>
</evidence>
<dbReference type="InterPro" id="IPR029028">
    <property type="entry name" value="Alpha/beta_knot_MTases"/>
</dbReference>
<evidence type="ECO:0000313" key="5">
    <source>
        <dbReference type="Proteomes" id="UP001652641"/>
    </source>
</evidence>
<feature type="domain" description="TARBP1" evidence="4">
    <location>
        <begin position="259"/>
        <end position="356"/>
    </location>
</feature>
<dbReference type="Gene3D" id="3.40.1280.10">
    <property type="match status" value="1"/>
</dbReference>
<accession>A0ABM5AB78</accession>
<sequence>MECVLAEALLSQSRDPRALLAALCRGEASAERVETLRFLLQRLEDEAARGGGGAGPLPEAAREVAAGYLAPLLRGLRGRPGGGPERRRVLRAAGAALRSCARLAGGPQLAATLAEEALRDLLAAGPAPGAEAAVEVLAAVGPCLRPREDGPLLERVARAALGLALGVDGAGAGAGRAEDAAALAAGRLLPALGQCGGAALRAVWGGLVAAGAPSGPGRVGPQLLVLSALAERLLPEPGAGRGPRAREEGPDARRCWRFWRTVQAGLAQAQDALTRRRARYLLQRAVEVSAELGAPCACGPQEGTGPSLFWWSEKKKDELLKFWENYILIMETLEGNQIHVIKPVLPKLKSLFEYAVSEEDGCWLFHPSWHMCIYKRMFESENKILTKEGVIHFLELYETKILPFSPEFSEFIIGPLMDALSESSLYIRSPGQLIGSGSPLGLKLQKFLVTYVSLLPEEIKSSFLLKFIQKMTSRHWCGIPILFLSKALANVPRCKALGVDGLLALRDVLQCTMITHQILLRGAAQCYLLQTAMNLVDVEKVSLSDVSTFLMSLRQEESLRRGTSLWTELCDWLRVNESCFRHASACSSIGLPETSSLNAYVKNLVQECIKSPSWETGEDRFMPDWFEAKLVAMMVLLAVDVEGMKSQYSEKRRTQNVLRIFLDPLLESLMKFGTNAYMPLLKTDRCLQLLLKLLHTCMLKGSSTQDDEVFTLLQSFVLSTTESVSEFILRRLTMNELSSVSDLDRCHLYLMVLTELINLHLKVGWKRGNPIWRVISPLKNASIQHLQELDSGQIMYKIIEMSAIKTGVFNTLISYCCKSWIVSASDVPQVSLSSAKNYSELVLEACIFGTVFRRDQRLIQDVQTYIENLGHDCAANMVIENTKREDHYVRICAVKFLCLLHGSNVSHKLFMEDLAIKLLDKDDLVSKCRTRYYVNSQQHRVKNRIWQTLLVLFPSFDQNFLNRIIDKIFQAGFINNQASIKYFIEWIIILILHKFPQFLLKFWDCFSYGEENLKTSICTFLSVLSHLDIITQNIPEKKPILKQALIIVLQWCFNHNFSIRLYALVALKKIWSMCKTLNMEEFNALTSVIESSLNEVENMPGAGNAKKNWQRIQEHFFFATFHPLQDYCLETIFYIFPRLSGLVEDEWIAIGKFTRFTDIPLDAGFQWYLSPTHLCELKPGDWAQQDIGSHSGEADSQSEWTDVQKKIIPWKNSAPDLDLEVVFQDRVARLGKSISRLIVVASLIDKPTNLGGLCRTCEVFGASALIVDSLQCVRDKQFQSLSVSAEQWLPLVEVKPPQLIDFLQQKKAEGYTVIGVEQTAKSVDLTQYSFPERSLLLLGNEREGIPANLIQELDVCVEIPQQGIIRSLNVHVSGALLIWEYTRQQLLRHEDTES</sequence>
<dbReference type="Proteomes" id="UP001652641">
    <property type="component" value="Chromosome 4"/>
</dbReference>
<dbReference type="Pfam" id="PF25050">
    <property type="entry name" value="TARBP1"/>
    <property type="match status" value="1"/>
</dbReference>
<dbReference type="SUPFAM" id="SSF75217">
    <property type="entry name" value="alpha/beta knot"/>
    <property type="match status" value="1"/>
</dbReference>
<dbReference type="InterPro" id="IPR056921">
    <property type="entry name" value="TARBP1_dom"/>
</dbReference>
<dbReference type="GO" id="GO:0008168">
    <property type="term" value="F:methyltransferase activity"/>
    <property type="evidence" value="ECO:0007669"/>
    <property type="project" value="UniProtKB-KW"/>
</dbReference>
<dbReference type="CDD" id="cd18091">
    <property type="entry name" value="SpoU-like_TRM3-like"/>
    <property type="match status" value="1"/>
</dbReference>
<dbReference type="Pfam" id="PF00588">
    <property type="entry name" value="SpoU_methylase"/>
    <property type="match status" value="1"/>
</dbReference>
<dbReference type="InterPro" id="IPR029026">
    <property type="entry name" value="tRNA_m1G_MTases_N"/>
</dbReference>
<dbReference type="InterPro" id="IPR045330">
    <property type="entry name" value="TRM3/TARBP1"/>
</dbReference>
<organism evidence="5 6">
    <name type="scientific">Vulpes vulpes</name>
    <name type="common">Red fox</name>
    <dbReference type="NCBI Taxonomy" id="9627"/>
    <lineage>
        <taxon>Eukaryota</taxon>
        <taxon>Metazoa</taxon>
        <taxon>Chordata</taxon>
        <taxon>Craniata</taxon>
        <taxon>Vertebrata</taxon>
        <taxon>Euteleostomi</taxon>
        <taxon>Mammalia</taxon>
        <taxon>Eutheria</taxon>
        <taxon>Laurasiatheria</taxon>
        <taxon>Carnivora</taxon>
        <taxon>Caniformia</taxon>
        <taxon>Canidae</taxon>
        <taxon>Vulpes</taxon>
    </lineage>
</organism>
<reference evidence="6" key="1">
    <citation type="submission" date="2025-08" db="UniProtKB">
        <authorList>
            <consortium name="RefSeq"/>
        </authorList>
    </citation>
    <scope>IDENTIFICATION</scope>
    <source>
        <tissue evidence="6">Cell line</tissue>
    </source>
</reference>
<evidence type="ECO:0000259" key="4">
    <source>
        <dbReference type="Pfam" id="PF25050"/>
    </source>
</evidence>
<dbReference type="GeneID" id="112927400"/>
<dbReference type="SUPFAM" id="SSF48371">
    <property type="entry name" value="ARM repeat"/>
    <property type="match status" value="1"/>
</dbReference>
<dbReference type="InterPro" id="IPR016024">
    <property type="entry name" value="ARM-type_fold"/>
</dbReference>
<dbReference type="PANTHER" id="PTHR12029:SF11">
    <property type="entry name" value="METHYLTRANSFERASE TARBP1-RELATED"/>
    <property type="match status" value="1"/>
</dbReference>
<evidence type="ECO:0000256" key="1">
    <source>
        <dbReference type="ARBA" id="ARBA00022603"/>
    </source>
</evidence>
<proteinExistence type="predicted"/>
<dbReference type="GO" id="GO:0032259">
    <property type="term" value="P:methylation"/>
    <property type="evidence" value="ECO:0007669"/>
    <property type="project" value="UniProtKB-KW"/>
</dbReference>